<dbReference type="AlphaFoldDB" id="A0A2P6MAZ1"/>
<dbReference type="Proteomes" id="UP000241736">
    <property type="component" value="Unassembled WGS sequence"/>
</dbReference>
<feature type="compositionally biased region" description="Low complexity" evidence="1">
    <location>
        <begin position="248"/>
        <end position="278"/>
    </location>
</feature>
<reference evidence="4 5" key="1">
    <citation type="submission" date="2018-03" db="EMBL/GenBank/DDBJ databases">
        <title>Arenimonas caeni sp. nov., isolated from activated sludge.</title>
        <authorList>
            <person name="Liu H."/>
        </authorList>
    </citation>
    <scope>NUCLEOTIDE SEQUENCE [LARGE SCALE GENOMIC DNA]</scope>
    <source>
        <strain evidence="5">z29</strain>
    </source>
</reference>
<feature type="domain" description="Restriction endonuclease type IV Mrr" evidence="3">
    <location>
        <begin position="75"/>
        <end position="181"/>
    </location>
</feature>
<evidence type="ECO:0000256" key="1">
    <source>
        <dbReference type="SAM" id="MobiDB-lite"/>
    </source>
</evidence>
<keyword evidence="2" id="KW-0472">Membrane</keyword>
<keyword evidence="2" id="KW-1133">Transmembrane helix</keyword>
<dbReference type="EMBL" id="PVLF01000003">
    <property type="protein sequence ID" value="PRH83122.1"/>
    <property type="molecule type" value="Genomic_DNA"/>
</dbReference>
<feature type="region of interest" description="Disordered" evidence="1">
    <location>
        <begin position="248"/>
        <end position="289"/>
    </location>
</feature>
<evidence type="ECO:0000313" key="5">
    <source>
        <dbReference type="Proteomes" id="UP000241736"/>
    </source>
</evidence>
<dbReference type="OrthoDB" id="5965220at2"/>
<keyword evidence="2" id="KW-0812">Transmembrane</keyword>
<feature type="transmembrane region" description="Helical" evidence="2">
    <location>
        <begin position="211"/>
        <end position="230"/>
    </location>
</feature>
<name>A0A2P6MAZ1_9GAMM</name>
<accession>A0A2P6MAZ1</accession>
<organism evidence="4 5">
    <name type="scientific">Arenimonas caeni</name>
    <dbReference type="NCBI Taxonomy" id="2058085"/>
    <lineage>
        <taxon>Bacteria</taxon>
        <taxon>Pseudomonadati</taxon>
        <taxon>Pseudomonadota</taxon>
        <taxon>Gammaproteobacteria</taxon>
        <taxon>Lysobacterales</taxon>
        <taxon>Lysobacteraceae</taxon>
        <taxon>Arenimonas</taxon>
    </lineage>
</organism>
<evidence type="ECO:0000313" key="4">
    <source>
        <dbReference type="EMBL" id="PRH83122.1"/>
    </source>
</evidence>
<sequence>MPGLVLSGARPAGAPFRVILWHPQDPTPRSNLMPGLSPLVVAIAATLVALGASSWWFGVHRRRLAETRAGIQALAGMKWRECAGLVLQAMEEKGYKELPSSRQPGDGGAEFLLVKGDERCLLGYKHGTAYRLGEANVRDFANGVQLQGATTGMLVTLGSAEGYARDLARRYGVDLTDGASLWPQVEPFAPPQMVVAIREEAANEIRKGQRIGMASSLVLGLVVFGVATLLQPADPALPAPVAATAPAPAAAAPTPDAPAAAPADAAPAAAGEPAAAEPEPSRFTDEASRQADAALRELKEVAALSEQERIQRRLAAASAVASLEQAESAAWSTQSTLVVRMAGADGIDSGLVNEACAILVQYEELRYSRLQLEPPAGSTAPVRWRQCQ</sequence>
<dbReference type="GO" id="GO:0003677">
    <property type="term" value="F:DNA binding"/>
    <property type="evidence" value="ECO:0007669"/>
    <property type="project" value="InterPro"/>
</dbReference>
<dbReference type="InterPro" id="IPR007560">
    <property type="entry name" value="Restrct_endonuc_IV_Mrr"/>
</dbReference>
<proteinExistence type="predicted"/>
<dbReference type="GO" id="GO:0004519">
    <property type="term" value="F:endonuclease activity"/>
    <property type="evidence" value="ECO:0007669"/>
    <property type="project" value="InterPro"/>
</dbReference>
<evidence type="ECO:0000259" key="3">
    <source>
        <dbReference type="Pfam" id="PF04471"/>
    </source>
</evidence>
<evidence type="ECO:0000256" key="2">
    <source>
        <dbReference type="SAM" id="Phobius"/>
    </source>
</evidence>
<dbReference type="GO" id="GO:0009307">
    <property type="term" value="P:DNA restriction-modification system"/>
    <property type="evidence" value="ECO:0007669"/>
    <property type="project" value="InterPro"/>
</dbReference>
<feature type="compositionally biased region" description="Basic and acidic residues" evidence="1">
    <location>
        <begin position="279"/>
        <end position="289"/>
    </location>
</feature>
<dbReference type="Pfam" id="PF04471">
    <property type="entry name" value="Mrr_cat"/>
    <property type="match status" value="1"/>
</dbReference>
<gene>
    <name evidence="4" type="ORF">C6N40_02855</name>
</gene>
<keyword evidence="5" id="KW-1185">Reference proteome</keyword>
<feature type="transmembrane region" description="Helical" evidence="2">
    <location>
        <begin position="36"/>
        <end position="58"/>
    </location>
</feature>
<comment type="caution">
    <text evidence="4">The sequence shown here is derived from an EMBL/GenBank/DDBJ whole genome shotgun (WGS) entry which is preliminary data.</text>
</comment>
<protein>
    <recommendedName>
        <fullName evidence="3">Restriction endonuclease type IV Mrr domain-containing protein</fullName>
    </recommendedName>
</protein>